<evidence type="ECO:0000313" key="2">
    <source>
        <dbReference type="Proteomes" id="UP000228934"/>
    </source>
</evidence>
<dbReference type="Gene3D" id="3.80.10.10">
    <property type="entry name" value="Ribonuclease Inhibitor"/>
    <property type="match status" value="1"/>
</dbReference>
<evidence type="ECO:0000313" key="1">
    <source>
        <dbReference type="EMBL" id="PIO15673.1"/>
    </source>
</evidence>
<keyword evidence="2" id="KW-1185">Reference proteome</keyword>
<organism evidence="1 2">
    <name type="scientific">Aquarana catesbeiana</name>
    <name type="common">American bullfrog</name>
    <name type="synonym">Rana catesbeiana</name>
    <dbReference type="NCBI Taxonomy" id="8400"/>
    <lineage>
        <taxon>Eukaryota</taxon>
        <taxon>Metazoa</taxon>
        <taxon>Chordata</taxon>
        <taxon>Craniata</taxon>
        <taxon>Vertebrata</taxon>
        <taxon>Euteleostomi</taxon>
        <taxon>Amphibia</taxon>
        <taxon>Batrachia</taxon>
        <taxon>Anura</taxon>
        <taxon>Neobatrachia</taxon>
        <taxon>Ranoidea</taxon>
        <taxon>Ranidae</taxon>
        <taxon>Aquarana</taxon>
    </lineage>
</organism>
<sequence length="81" mass="9208">MLHDEHIPLMLPLNNNKNLTHLELSNNSLMGAATPYLRELILQSSSLKSISLFLNRQLPFEDRRSLAELRAQKPGLDISID</sequence>
<dbReference type="Proteomes" id="UP000228934">
    <property type="component" value="Unassembled WGS sequence"/>
</dbReference>
<dbReference type="SUPFAM" id="SSF52047">
    <property type="entry name" value="RNI-like"/>
    <property type="match status" value="1"/>
</dbReference>
<dbReference type="EMBL" id="KV978736">
    <property type="protein sequence ID" value="PIO15673.1"/>
    <property type="molecule type" value="Genomic_DNA"/>
</dbReference>
<dbReference type="InterPro" id="IPR032675">
    <property type="entry name" value="LRR_dom_sf"/>
</dbReference>
<accession>A0A2G9QKR9</accession>
<protein>
    <submittedName>
        <fullName evidence="1">Uncharacterized protein</fullName>
    </submittedName>
</protein>
<proteinExistence type="predicted"/>
<gene>
    <name evidence="1" type="ORF">AB205_0007500</name>
</gene>
<dbReference type="AlphaFoldDB" id="A0A2G9QKR9"/>
<name>A0A2G9QKR9_AQUCT</name>
<reference evidence="2" key="1">
    <citation type="journal article" date="2017" name="Nat. Commun.">
        <title>The North American bullfrog draft genome provides insight into hormonal regulation of long noncoding RNA.</title>
        <authorList>
            <person name="Hammond S.A."/>
            <person name="Warren R.L."/>
            <person name="Vandervalk B.P."/>
            <person name="Kucuk E."/>
            <person name="Khan H."/>
            <person name="Gibb E.A."/>
            <person name="Pandoh P."/>
            <person name="Kirk H."/>
            <person name="Zhao Y."/>
            <person name="Jones M."/>
            <person name="Mungall A.J."/>
            <person name="Coope R."/>
            <person name="Pleasance S."/>
            <person name="Moore R.A."/>
            <person name="Holt R.A."/>
            <person name="Round J.M."/>
            <person name="Ohora S."/>
            <person name="Walle B.V."/>
            <person name="Veldhoen N."/>
            <person name="Helbing C.C."/>
            <person name="Birol I."/>
        </authorList>
    </citation>
    <scope>NUCLEOTIDE SEQUENCE [LARGE SCALE GENOMIC DNA]</scope>
</reference>